<protein>
    <submittedName>
        <fullName evidence="1">Uncharacterized protein</fullName>
    </submittedName>
</protein>
<reference evidence="1 2" key="1">
    <citation type="submission" date="2011-02" db="EMBL/GenBank/DDBJ databases">
        <title>The Genome Sequence of Sphaeroforma arctica JP610.</title>
        <authorList>
            <consortium name="The Broad Institute Genome Sequencing Platform"/>
            <person name="Russ C."/>
            <person name="Cuomo C."/>
            <person name="Young S.K."/>
            <person name="Zeng Q."/>
            <person name="Gargeya S."/>
            <person name="Alvarado L."/>
            <person name="Berlin A."/>
            <person name="Chapman S.B."/>
            <person name="Chen Z."/>
            <person name="Freedman E."/>
            <person name="Gellesch M."/>
            <person name="Goldberg J."/>
            <person name="Griggs A."/>
            <person name="Gujja S."/>
            <person name="Heilman E."/>
            <person name="Heiman D."/>
            <person name="Howarth C."/>
            <person name="Mehta T."/>
            <person name="Neiman D."/>
            <person name="Pearson M."/>
            <person name="Roberts A."/>
            <person name="Saif S."/>
            <person name="Shea T."/>
            <person name="Shenoy N."/>
            <person name="Sisk P."/>
            <person name="Stolte C."/>
            <person name="Sykes S."/>
            <person name="White J."/>
            <person name="Yandava C."/>
            <person name="Burger G."/>
            <person name="Gray M.W."/>
            <person name="Holland P.W.H."/>
            <person name="King N."/>
            <person name="Lang F.B.F."/>
            <person name="Roger A.J."/>
            <person name="Ruiz-Trillo I."/>
            <person name="Haas B."/>
            <person name="Nusbaum C."/>
            <person name="Birren B."/>
        </authorList>
    </citation>
    <scope>NUCLEOTIDE SEQUENCE [LARGE SCALE GENOMIC DNA]</scope>
    <source>
        <strain evidence="1 2">JP610</strain>
    </source>
</reference>
<organism evidence="1 2">
    <name type="scientific">Sphaeroforma arctica JP610</name>
    <dbReference type="NCBI Taxonomy" id="667725"/>
    <lineage>
        <taxon>Eukaryota</taxon>
        <taxon>Ichthyosporea</taxon>
        <taxon>Ichthyophonida</taxon>
        <taxon>Sphaeroforma</taxon>
    </lineage>
</organism>
<name>A0A0L0F4Y9_9EUKA</name>
<dbReference type="GeneID" id="25916307"/>
<gene>
    <name evidence="1" type="ORF">SARC_15803</name>
</gene>
<dbReference type="RefSeq" id="XP_014145561.1">
    <property type="nucleotide sequence ID" value="XM_014290086.1"/>
</dbReference>
<dbReference type="AlphaFoldDB" id="A0A0L0F4Y9"/>
<sequence length="83" mass="9611">MVEVQFVSLWSHSMARDLVLTYEQQMDRIEPELMDEDEIKQYLIIMADLRDFARKNLNQLGLYLGYLPNSHPFISGVYGTGGV</sequence>
<evidence type="ECO:0000313" key="2">
    <source>
        <dbReference type="Proteomes" id="UP000054560"/>
    </source>
</evidence>
<dbReference type="EMBL" id="KQ248364">
    <property type="protein sequence ID" value="KNC71659.1"/>
    <property type="molecule type" value="Genomic_DNA"/>
</dbReference>
<keyword evidence="2" id="KW-1185">Reference proteome</keyword>
<feature type="non-terminal residue" evidence="1">
    <location>
        <position position="83"/>
    </location>
</feature>
<evidence type="ECO:0000313" key="1">
    <source>
        <dbReference type="EMBL" id="KNC71659.1"/>
    </source>
</evidence>
<accession>A0A0L0F4Y9</accession>
<dbReference type="Proteomes" id="UP000054560">
    <property type="component" value="Unassembled WGS sequence"/>
</dbReference>
<proteinExistence type="predicted"/>